<keyword evidence="5" id="KW-0863">Zinc-finger</keyword>
<keyword evidence="3" id="KW-0479">Metal-binding</keyword>
<dbReference type="GO" id="GO:0031490">
    <property type="term" value="F:chromatin DNA binding"/>
    <property type="evidence" value="ECO:0007669"/>
    <property type="project" value="TreeGrafter"/>
</dbReference>
<dbReference type="PROSITE" id="PS51184">
    <property type="entry name" value="JMJC"/>
    <property type="match status" value="1"/>
</dbReference>
<feature type="compositionally biased region" description="Basic residues" evidence="7">
    <location>
        <begin position="68"/>
        <end position="78"/>
    </location>
</feature>
<evidence type="ECO:0000259" key="9">
    <source>
        <dbReference type="PROSITE" id="PS51184"/>
    </source>
</evidence>
<feature type="compositionally biased region" description="Low complexity" evidence="7">
    <location>
        <begin position="50"/>
        <end position="65"/>
    </location>
</feature>
<dbReference type="GO" id="GO:0003712">
    <property type="term" value="F:transcription coregulator activity"/>
    <property type="evidence" value="ECO:0007669"/>
    <property type="project" value="TreeGrafter"/>
</dbReference>
<feature type="region of interest" description="Disordered" evidence="7">
    <location>
        <begin position="1116"/>
        <end position="1154"/>
    </location>
</feature>
<dbReference type="SMART" id="SM00558">
    <property type="entry name" value="JmjC"/>
    <property type="match status" value="1"/>
</dbReference>
<dbReference type="InterPro" id="IPR014977">
    <property type="entry name" value="WRC_dom"/>
</dbReference>
<name>A0A5B7AE35_DAVIN</name>
<dbReference type="PANTHER" id="PTHR12549">
    <property type="entry name" value="JMJC DOMAIN-CONTAINING HISTONE DEMETHYLATION PROTEIN"/>
    <property type="match status" value="1"/>
</dbReference>
<sequence>MGEPSSSVSEEQLPPDDRRCTRNDGKSWRCKGWKIQERGFCEKHYLQALQKSSSQKSKQKSTTSTPRVTKRSNTKKNRNGGGGSSLNKPKNPGLFSTTNNKKHKKTTRESEDEVIPKKKQRSKLTLGKEDEDDDNNDDDEEDDSDGKEEAILMKRTEKNVKREFLSVKRKKKSRVGTKMKHQGEDEDEDQDKKKNVKNESASRNTKKFKKVKEEKDEDEEKSKKKSLHVDRRRKHFSTDGNEDNCQMCHQCQRSDRKVVRCRNGCYKRFCVPCIQRWYPRLSEEAIEEACPYCRGNCNCKACLRRTDLLTDTKYSGLPENKDEKVQHLKYLVHVLYPFLEQFDNDQMMEKEMEAKIQGLLPSEVQIQNAFCSKDERVYCDNCKTSIVDYHRSCPDCSYDLCLTCCREIRDGCLQGGGNDIDMQYFDRGKSYLHGGEPLPLPSDRKGSLNSCIDSGSEDKKRSISEWKAKETGDIPCPPTEMGGCGHECLELKCMFSKSWVSELKKKVEKIVENHELADMSRISTQFCSCFKSNGEIGISDGKLRKAASRKKSEDNYLYCPSASDIQQGDLEHFQRHWIMGEPVIVRNVLEFSSGLSWEPMVMWRAFREITFTKGSSDLAVKAIDCLDLCEVEINIHQFFKGYSEGRSHKNSWPEMLKLKDWPPSNLFEERLPRHGAEFISALPYLEYTHPRSGLLNVAAKLPADNLKPDLGPKTYIAYGFAEELGRGDSVTKLHCDMSDAVNVLTHTAEVSLTSQQLSKIKTLKKKHAAQDQEELFGTVCIDSQEAEKRVPESNGKFKSELAGSGSCGEDHCAADIKAEEGIGEDADSLAIKSRNNEVQDVKYTDKDGAFGLPSEEKNNIDEVGENRNDIQGRGGSQGRKRKGGELCNGLDVKSEDLLTESGNETKSQNEEGTRKKENGSREGESDSVISDLHCLTNDVHQQGEFSGGLTVDSENKLNGLETAEGGAVWDIFRREDVPRLREYLKKHHREFRHIYCCPVEQVVHPIHDQTFYLTLHHKRKLKEEFGVEPWTFVQELGEAVFIPAGCPHQVRNLKSCIKVALDFVSPENIRECIRLTEEFRVLPQNHRAKEDKLEVKKMSLHALSRAVDDLEQLTRSETAEVQASPLEKTLKYPDSCQPLEDLPPSSPASSSHST</sequence>
<evidence type="ECO:0000256" key="1">
    <source>
        <dbReference type="ARBA" id="ARBA00004123"/>
    </source>
</evidence>
<dbReference type="Pfam" id="PF02373">
    <property type="entry name" value="JmjC"/>
    <property type="match status" value="1"/>
</dbReference>
<evidence type="ECO:0000256" key="6">
    <source>
        <dbReference type="PROSITE-ProRule" id="PRU01002"/>
    </source>
</evidence>
<evidence type="ECO:0000256" key="7">
    <source>
        <dbReference type="SAM" id="MobiDB-lite"/>
    </source>
</evidence>
<proteinExistence type="inferred from homology"/>
<feature type="compositionally biased region" description="Basic residues" evidence="7">
    <location>
        <begin position="223"/>
        <end position="235"/>
    </location>
</feature>
<dbReference type="PANTHER" id="PTHR12549:SF36">
    <property type="entry name" value="LYSINE-SPECIFIC DEMETHYLASE JMJ25-LIKE"/>
    <property type="match status" value="1"/>
</dbReference>
<dbReference type="PROSITE" id="PS50089">
    <property type="entry name" value="ZF_RING_2"/>
    <property type="match status" value="1"/>
</dbReference>
<dbReference type="FunFam" id="2.60.120.650:FF:000033">
    <property type="entry name" value="Transcription factor jumonji (JmjC) domain-containing protein"/>
    <property type="match status" value="1"/>
</dbReference>
<feature type="domain" description="WRC" evidence="10">
    <location>
        <begin position="14"/>
        <end position="61"/>
    </location>
</feature>
<feature type="compositionally biased region" description="Basic and acidic residues" evidence="7">
    <location>
        <begin position="147"/>
        <end position="166"/>
    </location>
</feature>
<evidence type="ECO:0000256" key="2">
    <source>
        <dbReference type="ARBA" id="ARBA00006801"/>
    </source>
</evidence>
<evidence type="ECO:0000313" key="11">
    <source>
        <dbReference type="EMBL" id="MPA55000.1"/>
    </source>
</evidence>
<dbReference type="Pfam" id="PF08879">
    <property type="entry name" value="WRC"/>
    <property type="match status" value="1"/>
</dbReference>
<gene>
    <name evidence="11" type="ORF">Din_024441</name>
</gene>
<feature type="region of interest" description="Disordered" evidence="7">
    <location>
        <begin position="49"/>
        <end position="240"/>
    </location>
</feature>
<evidence type="ECO:0008006" key="12">
    <source>
        <dbReference type="Google" id="ProtNLM"/>
    </source>
</evidence>
<feature type="region of interest" description="Disordered" evidence="7">
    <location>
        <begin position="842"/>
        <end position="927"/>
    </location>
</feature>
<dbReference type="Gene3D" id="2.60.120.650">
    <property type="entry name" value="Cupin"/>
    <property type="match status" value="2"/>
</dbReference>
<comment type="caution">
    <text evidence="6">Lacks conserved residue(s) required for the propagation of feature annotation.</text>
</comment>
<keyword evidence="5" id="KW-0862">Zinc</keyword>
<dbReference type="CDD" id="cd02208">
    <property type="entry name" value="cupin_RmlC-like"/>
    <property type="match status" value="1"/>
</dbReference>
<feature type="compositionally biased region" description="Polar residues" evidence="7">
    <location>
        <begin position="1"/>
        <end position="10"/>
    </location>
</feature>
<dbReference type="GO" id="GO:0000118">
    <property type="term" value="C:histone deacetylase complex"/>
    <property type="evidence" value="ECO:0007669"/>
    <property type="project" value="TreeGrafter"/>
</dbReference>
<evidence type="ECO:0000259" key="8">
    <source>
        <dbReference type="PROSITE" id="PS50089"/>
    </source>
</evidence>
<feature type="domain" description="RING-type" evidence="8">
    <location>
        <begin position="245"/>
        <end position="294"/>
    </location>
</feature>
<feature type="compositionally biased region" description="Basic and acidic residues" evidence="7">
    <location>
        <begin position="907"/>
        <end position="924"/>
    </location>
</feature>
<comment type="similarity">
    <text evidence="2">Belongs to the JARID1 histone demethylase family.</text>
</comment>
<organism evidence="11">
    <name type="scientific">Davidia involucrata</name>
    <name type="common">Dove tree</name>
    <dbReference type="NCBI Taxonomy" id="16924"/>
    <lineage>
        <taxon>Eukaryota</taxon>
        <taxon>Viridiplantae</taxon>
        <taxon>Streptophyta</taxon>
        <taxon>Embryophyta</taxon>
        <taxon>Tracheophyta</taxon>
        <taxon>Spermatophyta</taxon>
        <taxon>Magnoliopsida</taxon>
        <taxon>eudicotyledons</taxon>
        <taxon>Gunneridae</taxon>
        <taxon>Pentapetalae</taxon>
        <taxon>asterids</taxon>
        <taxon>Cornales</taxon>
        <taxon>Nyssaceae</taxon>
        <taxon>Davidia</taxon>
    </lineage>
</organism>
<evidence type="ECO:0000256" key="5">
    <source>
        <dbReference type="PROSITE-ProRule" id="PRU00175"/>
    </source>
</evidence>
<reference evidence="11" key="1">
    <citation type="submission" date="2019-08" db="EMBL/GenBank/DDBJ databases">
        <title>Reference gene set and small RNA set construction with multiple tissues from Davidia involucrata Baill.</title>
        <authorList>
            <person name="Yang H."/>
            <person name="Zhou C."/>
            <person name="Li G."/>
            <person name="Wang J."/>
            <person name="Gao P."/>
            <person name="Wang M."/>
            <person name="Wang R."/>
            <person name="Zhao Y."/>
        </authorList>
    </citation>
    <scope>NUCLEOTIDE SEQUENCE</scope>
    <source>
        <tissue evidence="11">Mixed with DoveR01_LX</tissue>
    </source>
</reference>
<dbReference type="InterPro" id="IPR001841">
    <property type="entry name" value="Znf_RING"/>
</dbReference>
<dbReference type="GO" id="GO:0032454">
    <property type="term" value="F:histone H3K9 demethylase activity"/>
    <property type="evidence" value="ECO:0007669"/>
    <property type="project" value="InterPro"/>
</dbReference>
<dbReference type="InterPro" id="IPR045109">
    <property type="entry name" value="LSDs-like"/>
</dbReference>
<evidence type="ECO:0000256" key="3">
    <source>
        <dbReference type="ARBA" id="ARBA00022723"/>
    </source>
</evidence>
<dbReference type="GO" id="GO:0000785">
    <property type="term" value="C:chromatin"/>
    <property type="evidence" value="ECO:0007669"/>
    <property type="project" value="TreeGrafter"/>
</dbReference>
<protein>
    <recommendedName>
        <fullName evidence="12">Lysine-specific demethylase JMJ25</fullName>
    </recommendedName>
</protein>
<feature type="region of interest" description="Disordered" evidence="7">
    <location>
        <begin position="1"/>
        <end position="28"/>
    </location>
</feature>
<feature type="compositionally biased region" description="Basic residues" evidence="7">
    <location>
        <begin position="167"/>
        <end position="180"/>
    </location>
</feature>
<dbReference type="AlphaFoldDB" id="A0A5B7AE35"/>
<feature type="domain" description="JmjC" evidence="9">
    <location>
        <begin position="690"/>
        <end position="1080"/>
    </location>
</feature>
<evidence type="ECO:0000256" key="4">
    <source>
        <dbReference type="ARBA" id="ARBA00023242"/>
    </source>
</evidence>
<dbReference type="PROSITE" id="PS51667">
    <property type="entry name" value="WRC"/>
    <property type="match status" value="1"/>
</dbReference>
<evidence type="ECO:0000259" key="10">
    <source>
        <dbReference type="PROSITE" id="PS51667"/>
    </source>
</evidence>
<feature type="compositionally biased region" description="Basic and acidic residues" evidence="7">
    <location>
        <begin position="842"/>
        <end position="870"/>
    </location>
</feature>
<accession>A0A5B7AE35</accession>
<dbReference type="InterPro" id="IPR003347">
    <property type="entry name" value="JmjC_dom"/>
</dbReference>
<comment type="subcellular location">
    <subcellularLocation>
        <location evidence="1">Nucleus</location>
    </subcellularLocation>
</comment>
<feature type="region of interest" description="Disordered" evidence="7">
    <location>
        <begin position="436"/>
        <end position="462"/>
    </location>
</feature>
<dbReference type="GO" id="GO:0008270">
    <property type="term" value="F:zinc ion binding"/>
    <property type="evidence" value="ECO:0007669"/>
    <property type="project" value="UniProtKB-KW"/>
</dbReference>
<dbReference type="GO" id="GO:0006357">
    <property type="term" value="P:regulation of transcription by RNA polymerase II"/>
    <property type="evidence" value="ECO:0007669"/>
    <property type="project" value="TreeGrafter"/>
</dbReference>
<feature type="compositionally biased region" description="Basic and acidic residues" evidence="7">
    <location>
        <begin position="15"/>
        <end position="27"/>
    </location>
</feature>
<dbReference type="SUPFAM" id="SSF51197">
    <property type="entry name" value="Clavaminate synthase-like"/>
    <property type="match status" value="1"/>
</dbReference>
<feature type="compositionally biased region" description="Acidic residues" evidence="7">
    <location>
        <begin position="129"/>
        <end position="146"/>
    </location>
</feature>
<keyword evidence="4" id="KW-0539">Nucleus</keyword>
<dbReference type="EMBL" id="GHES01024441">
    <property type="protein sequence ID" value="MPA55000.1"/>
    <property type="molecule type" value="Transcribed_RNA"/>
</dbReference>